<protein>
    <recommendedName>
        <fullName evidence="2">non-specific serine/threonine protein kinase</fullName>
        <ecNumber evidence="2">2.7.11.1</ecNumber>
    </recommendedName>
</protein>
<dbReference type="AlphaFoldDB" id="A0A2G2V0J0"/>
<keyword evidence="22" id="KW-1185">Reference proteome</keyword>
<keyword evidence="4" id="KW-0433">Leucine-rich repeat</keyword>
<keyword evidence="14" id="KW-0675">Receptor</keyword>
<dbReference type="SUPFAM" id="SSF52058">
    <property type="entry name" value="L domain-like"/>
    <property type="match status" value="1"/>
</dbReference>
<feature type="signal peptide" evidence="19">
    <location>
        <begin position="1"/>
        <end position="27"/>
    </location>
</feature>
<proteinExistence type="predicted"/>
<dbReference type="EC" id="2.7.11.1" evidence="2"/>
<dbReference type="OrthoDB" id="2015206at2759"/>
<dbReference type="PANTHER" id="PTHR45974:SF266">
    <property type="entry name" value="LEUCINE-RICH REPEAT RECEPTOR PROTEIN KINASE HPCA1"/>
    <property type="match status" value="1"/>
</dbReference>
<dbReference type="CDD" id="cd14066">
    <property type="entry name" value="STKc_IRAK"/>
    <property type="match status" value="1"/>
</dbReference>
<dbReference type="Gene3D" id="1.10.510.10">
    <property type="entry name" value="Transferase(Phosphotransferase) domain 1"/>
    <property type="match status" value="1"/>
</dbReference>
<gene>
    <name evidence="21" type="ORF">CQW23_33857</name>
</gene>
<feature type="compositionally biased region" description="Polar residues" evidence="17">
    <location>
        <begin position="947"/>
        <end position="965"/>
    </location>
</feature>
<keyword evidence="12 18" id="KW-1133">Transmembrane helix</keyword>
<dbReference type="Pfam" id="PF07714">
    <property type="entry name" value="PK_Tyr_Ser-Thr"/>
    <property type="match status" value="1"/>
</dbReference>
<dbReference type="Gene3D" id="3.30.200.20">
    <property type="entry name" value="Phosphorylase Kinase, domain 1"/>
    <property type="match status" value="1"/>
</dbReference>
<feature type="binding site" evidence="16">
    <location>
        <position position="663"/>
    </location>
    <ligand>
        <name>ATP</name>
        <dbReference type="ChEBI" id="CHEBI:30616"/>
    </ligand>
</feature>
<evidence type="ECO:0000256" key="19">
    <source>
        <dbReference type="SAM" id="SignalP"/>
    </source>
</evidence>
<evidence type="ECO:0000256" key="4">
    <source>
        <dbReference type="ARBA" id="ARBA00022614"/>
    </source>
</evidence>
<feature type="compositionally biased region" description="Low complexity" evidence="17">
    <location>
        <begin position="913"/>
        <end position="925"/>
    </location>
</feature>
<keyword evidence="15" id="KW-0325">Glycoprotein</keyword>
<evidence type="ECO:0000259" key="20">
    <source>
        <dbReference type="PROSITE" id="PS50011"/>
    </source>
</evidence>
<dbReference type="SUPFAM" id="SSF56112">
    <property type="entry name" value="Protein kinase-like (PK-like)"/>
    <property type="match status" value="1"/>
</dbReference>
<dbReference type="EMBL" id="MLFT02000748">
    <property type="protein sequence ID" value="PHT26530.1"/>
    <property type="molecule type" value="Genomic_DNA"/>
</dbReference>
<evidence type="ECO:0000256" key="10">
    <source>
        <dbReference type="ARBA" id="ARBA00022777"/>
    </source>
</evidence>
<organism evidence="21 22">
    <name type="scientific">Capsicum baccatum</name>
    <name type="common">Peruvian pepper</name>
    <dbReference type="NCBI Taxonomy" id="33114"/>
    <lineage>
        <taxon>Eukaryota</taxon>
        <taxon>Viridiplantae</taxon>
        <taxon>Streptophyta</taxon>
        <taxon>Embryophyta</taxon>
        <taxon>Tracheophyta</taxon>
        <taxon>Spermatophyta</taxon>
        <taxon>Magnoliopsida</taxon>
        <taxon>eudicotyledons</taxon>
        <taxon>Gunneridae</taxon>
        <taxon>Pentapetalae</taxon>
        <taxon>asterids</taxon>
        <taxon>lamiids</taxon>
        <taxon>Solanales</taxon>
        <taxon>Solanaceae</taxon>
        <taxon>Solanoideae</taxon>
        <taxon>Capsiceae</taxon>
        <taxon>Capsicum</taxon>
    </lineage>
</organism>
<evidence type="ECO:0000256" key="14">
    <source>
        <dbReference type="ARBA" id="ARBA00023170"/>
    </source>
</evidence>
<keyword evidence="11 16" id="KW-0067">ATP-binding</keyword>
<keyword evidence="6 18" id="KW-0812">Transmembrane</keyword>
<dbReference type="InterPro" id="IPR008271">
    <property type="entry name" value="Ser/Thr_kinase_AS"/>
</dbReference>
<comment type="subcellular location">
    <subcellularLocation>
        <location evidence="1">Membrane</location>
        <topology evidence="1">Single-pass type I membrane protein</topology>
    </subcellularLocation>
</comment>
<feature type="domain" description="Protein kinase" evidence="20">
    <location>
        <begin position="635"/>
        <end position="908"/>
    </location>
</feature>
<keyword evidence="3" id="KW-0723">Serine/threonine-protein kinase</keyword>
<keyword evidence="5" id="KW-0808">Transferase</keyword>
<comment type="caution">
    <text evidence="21">The sequence shown here is derived from an EMBL/GenBank/DDBJ whole genome shotgun (WGS) entry which is preliminary data.</text>
</comment>
<evidence type="ECO:0000256" key="17">
    <source>
        <dbReference type="SAM" id="MobiDB-lite"/>
    </source>
</evidence>
<dbReference type="InterPro" id="IPR017441">
    <property type="entry name" value="Protein_kinase_ATP_BS"/>
</dbReference>
<evidence type="ECO:0000256" key="13">
    <source>
        <dbReference type="ARBA" id="ARBA00023136"/>
    </source>
</evidence>
<dbReference type="InterPro" id="IPR032675">
    <property type="entry name" value="LRR_dom_sf"/>
</dbReference>
<evidence type="ECO:0000256" key="5">
    <source>
        <dbReference type="ARBA" id="ARBA00022679"/>
    </source>
</evidence>
<dbReference type="FunFam" id="1.10.510.10:FF:000453">
    <property type="entry name" value="LRR receptor-like serine/threonine-protein kinase HSL2"/>
    <property type="match status" value="1"/>
</dbReference>
<name>A0A2G2V0J0_CAPBA</name>
<dbReference type="PROSITE" id="PS00107">
    <property type="entry name" value="PROTEIN_KINASE_ATP"/>
    <property type="match status" value="1"/>
</dbReference>
<reference evidence="22" key="2">
    <citation type="journal article" date="2017" name="J. Anim. Genet.">
        <title>Multiple reference genome sequences of hot pepper reveal the massive evolution of plant disease resistance genes by retroduplication.</title>
        <authorList>
            <person name="Kim S."/>
            <person name="Park J."/>
            <person name="Yeom S.-I."/>
            <person name="Kim Y.-M."/>
            <person name="Seo E."/>
            <person name="Kim K.-T."/>
            <person name="Kim M.-S."/>
            <person name="Lee J.M."/>
            <person name="Cheong K."/>
            <person name="Shin H.-S."/>
            <person name="Kim S.-B."/>
            <person name="Han K."/>
            <person name="Lee J."/>
            <person name="Park M."/>
            <person name="Lee H.-A."/>
            <person name="Lee H.-Y."/>
            <person name="Lee Y."/>
            <person name="Oh S."/>
            <person name="Lee J.H."/>
            <person name="Choi E."/>
            <person name="Choi E."/>
            <person name="Lee S.E."/>
            <person name="Jeon J."/>
            <person name="Kim H."/>
            <person name="Choi G."/>
            <person name="Song H."/>
            <person name="Lee J."/>
            <person name="Lee S.-C."/>
            <person name="Kwon J.-K."/>
            <person name="Lee H.-Y."/>
            <person name="Koo N."/>
            <person name="Hong Y."/>
            <person name="Kim R.W."/>
            <person name="Kang W.-H."/>
            <person name="Huh J.H."/>
            <person name="Kang B.-C."/>
            <person name="Yang T.-J."/>
            <person name="Lee Y.-H."/>
            <person name="Bennetzen J.L."/>
            <person name="Choi D."/>
        </authorList>
    </citation>
    <scope>NUCLEOTIDE SEQUENCE [LARGE SCALE GENOMIC DNA]</scope>
    <source>
        <strain evidence="22">cv. PBC81</strain>
    </source>
</reference>
<dbReference type="InterPro" id="IPR001245">
    <property type="entry name" value="Ser-Thr/Tyr_kinase_cat_dom"/>
</dbReference>
<feature type="transmembrane region" description="Helical" evidence="18">
    <location>
        <begin position="564"/>
        <end position="587"/>
    </location>
</feature>
<evidence type="ECO:0000256" key="8">
    <source>
        <dbReference type="ARBA" id="ARBA00022737"/>
    </source>
</evidence>
<evidence type="ECO:0000256" key="18">
    <source>
        <dbReference type="SAM" id="Phobius"/>
    </source>
</evidence>
<reference evidence="21 22" key="1">
    <citation type="journal article" date="2017" name="Genome Biol.">
        <title>New reference genome sequences of hot pepper reveal the massive evolution of plant disease-resistance genes by retroduplication.</title>
        <authorList>
            <person name="Kim S."/>
            <person name="Park J."/>
            <person name="Yeom S.I."/>
            <person name="Kim Y.M."/>
            <person name="Seo E."/>
            <person name="Kim K.T."/>
            <person name="Kim M.S."/>
            <person name="Lee J.M."/>
            <person name="Cheong K."/>
            <person name="Shin H.S."/>
            <person name="Kim S.B."/>
            <person name="Han K."/>
            <person name="Lee J."/>
            <person name="Park M."/>
            <person name="Lee H.A."/>
            <person name="Lee H.Y."/>
            <person name="Lee Y."/>
            <person name="Oh S."/>
            <person name="Lee J.H."/>
            <person name="Choi E."/>
            <person name="Choi E."/>
            <person name="Lee S.E."/>
            <person name="Jeon J."/>
            <person name="Kim H."/>
            <person name="Choi G."/>
            <person name="Song H."/>
            <person name="Lee J."/>
            <person name="Lee S.C."/>
            <person name="Kwon J.K."/>
            <person name="Lee H.Y."/>
            <person name="Koo N."/>
            <person name="Hong Y."/>
            <person name="Kim R.W."/>
            <person name="Kang W.H."/>
            <person name="Huh J.H."/>
            <person name="Kang B.C."/>
            <person name="Yang T.J."/>
            <person name="Lee Y.H."/>
            <person name="Bennetzen J.L."/>
            <person name="Choi D."/>
        </authorList>
    </citation>
    <scope>NUCLEOTIDE SEQUENCE [LARGE SCALE GENOMIC DNA]</scope>
    <source>
        <strain evidence="22">cv. PBC81</strain>
    </source>
</reference>
<keyword evidence="13 18" id="KW-0472">Membrane</keyword>
<evidence type="ECO:0000256" key="11">
    <source>
        <dbReference type="ARBA" id="ARBA00022840"/>
    </source>
</evidence>
<dbReference type="InterPro" id="IPR001611">
    <property type="entry name" value="Leu-rich_rpt"/>
</dbReference>
<feature type="chain" id="PRO_5013834590" description="non-specific serine/threonine protein kinase" evidence="19">
    <location>
        <begin position="28"/>
        <end position="965"/>
    </location>
</feature>
<dbReference type="GO" id="GO:0016020">
    <property type="term" value="C:membrane"/>
    <property type="evidence" value="ECO:0007669"/>
    <property type="project" value="UniProtKB-SubCell"/>
</dbReference>
<keyword evidence="10" id="KW-0418">Kinase</keyword>
<keyword evidence="9 16" id="KW-0547">Nucleotide-binding</keyword>
<evidence type="ECO:0000256" key="1">
    <source>
        <dbReference type="ARBA" id="ARBA00004479"/>
    </source>
</evidence>
<evidence type="ECO:0000256" key="6">
    <source>
        <dbReference type="ARBA" id="ARBA00022692"/>
    </source>
</evidence>
<evidence type="ECO:0000313" key="21">
    <source>
        <dbReference type="EMBL" id="PHT26530.1"/>
    </source>
</evidence>
<evidence type="ECO:0000256" key="3">
    <source>
        <dbReference type="ARBA" id="ARBA00022527"/>
    </source>
</evidence>
<sequence length="965" mass="106192">MIQTRRIQFIIFCLLIISMQVLVNLEALTTNSGDYGVLVSLKEEWENVPPSWDGSDPCGDPWEGIDCNDNSRVISIKLSSMNLKGELSGDIEGLSELQILDLSYNKGLTGSLPQSIGNLKSLSILILVGCGFSGLIPDTIGSLSQLNFLVLNINNFIGPIPASVGNLSKLSLLDLADNRLSGPLPISHGSTPGLDMLVHAKHFHLGRNQFSGEIPDQLFSSNMTLKHLLLEQNKLTGKIPPTLGLVQTLEVVRLDRNSLDGSIPSTLKNLTLMSELFLSNNEFTGPLPNLAGMNALNYLDMSNNTFSSDDFPRWLSTLQSLTTLVMENTQLQGEIPPTLFSLVQLQTVRLRGNKINGTLDVASNYSSQLKLIDLQNNSIDSFTVRPGYPFQTILMHNPVCYEGSEDYCGVVPKNFGYSTPQDNCHRTQCSSDQIPSPTCKCAYPYTGDLFFRAPSFSDLTNTSIYESLQKSMISSLSRYQELVDSISLSNPEKNSDDYLVLRLQVFPFGQDHFNRTGITTLGFALSNQTFKPPPNFGPFFFNGESYIHFEGGSTGSHKSISKGIIIGAAAASAILLILSIVVGVLACQKKRAQEAVKKSDPFATWDSIKDSGDVPQLKGVKCFTFEELKKYTNNFSASNYIGSGGYGKVYRGTLPDGQLVAIKRAEQASRQGALEFKTEIEILSRFHHKNVVSLVGFCFRQGEQMLVYEYIPNGSLKEALSGKSGIMLDWKKRLRIALGAARGLQYLHDHVDPPIIHRDIKSNNILLDEHLNAKVGDFGLSKTMNEPDKGYVSTQVKGTMGYMDPEYYTTQQLTEKSDVYSFGVVMLELITARSPIVKGKYIVKEMKQAMDKSKDMYNIGNFVDPAIPSNMTPISFRKFVDLALTCLEEAGDNRPTMGEVVKEIENIMEIDGVNSSVESRSTSVSHEGTSGTFDHPYSEESLMRHSGGTNSGKRTNSSPGASQQP</sequence>
<dbReference type="FunFam" id="3.30.200.20:FF:000328">
    <property type="entry name" value="Leucine-rich repeat protein kinase family protein"/>
    <property type="match status" value="1"/>
</dbReference>
<dbReference type="SMART" id="SM00220">
    <property type="entry name" value="S_TKc"/>
    <property type="match status" value="1"/>
</dbReference>
<evidence type="ECO:0000256" key="2">
    <source>
        <dbReference type="ARBA" id="ARBA00012513"/>
    </source>
</evidence>
<dbReference type="PROSITE" id="PS50011">
    <property type="entry name" value="PROTEIN_KINASE_DOM"/>
    <property type="match status" value="1"/>
</dbReference>
<evidence type="ECO:0000256" key="12">
    <source>
        <dbReference type="ARBA" id="ARBA00022989"/>
    </source>
</evidence>
<dbReference type="InterPro" id="IPR000719">
    <property type="entry name" value="Prot_kinase_dom"/>
</dbReference>
<evidence type="ECO:0000313" key="22">
    <source>
        <dbReference type="Proteomes" id="UP000224567"/>
    </source>
</evidence>
<dbReference type="Gene3D" id="3.80.10.10">
    <property type="entry name" value="Ribonuclease Inhibitor"/>
    <property type="match status" value="3"/>
</dbReference>
<accession>A0A2G2V0J0</accession>
<dbReference type="PANTHER" id="PTHR45974">
    <property type="entry name" value="RECEPTOR-LIKE PROTEIN 55"/>
    <property type="match status" value="1"/>
</dbReference>
<dbReference type="Pfam" id="PF00560">
    <property type="entry name" value="LRR_1"/>
    <property type="match status" value="2"/>
</dbReference>
<evidence type="ECO:0000256" key="9">
    <source>
        <dbReference type="ARBA" id="ARBA00022741"/>
    </source>
</evidence>
<evidence type="ECO:0000256" key="15">
    <source>
        <dbReference type="ARBA" id="ARBA00023180"/>
    </source>
</evidence>
<dbReference type="FunFam" id="3.80.10.10:FF:000363">
    <property type="entry name" value="Leucine-rich repeat family protein"/>
    <property type="match status" value="1"/>
</dbReference>
<keyword evidence="7 19" id="KW-0732">Signal</keyword>
<dbReference type="FunFam" id="3.80.10.10:FF:000542">
    <property type="entry name" value="Leucine-rich repeat protein kinase family protein"/>
    <property type="match status" value="1"/>
</dbReference>
<keyword evidence="8" id="KW-0677">Repeat</keyword>
<evidence type="ECO:0000256" key="7">
    <source>
        <dbReference type="ARBA" id="ARBA00022729"/>
    </source>
</evidence>
<dbReference type="Proteomes" id="UP000224567">
    <property type="component" value="Unassembled WGS sequence"/>
</dbReference>
<dbReference type="PROSITE" id="PS00108">
    <property type="entry name" value="PROTEIN_KINASE_ST"/>
    <property type="match status" value="1"/>
</dbReference>
<dbReference type="GO" id="GO:0005524">
    <property type="term" value="F:ATP binding"/>
    <property type="evidence" value="ECO:0007669"/>
    <property type="project" value="UniProtKB-UniRule"/>
</dbReference>
<dbReference type="GO" id="GO:0004674">
    <property type="term" value="F:protein serine/threonine kinase activity"/>
    <property type="evidence" value="ECO:0007669"/>
    <property type="project" value="UniProtKB-KW"/>
</dbReference>
<feature type="region of interest" description="Disordered" evidence="17">
    <location>
        <begin position="912"/>
        <end position="965"/>
    </location>
</feature>
<dbReference type="InterPro" id="IPR011009">
    <property type="entry name" value="Kinase-like_dom_sf"/>
</dbReference>
<evidence type="ECO:0000256" key="16">
    <source>
        <dbReference type="PROSITE-ProRule" id="PRU10141"/>
    </source>
</evidence>